<reference evidence="2 3" key="1">
    <citation type="submission" date="2024-12" db="EMBL/GenBank/DDBJ databases">
        <authorList>
            <person name="Lee Y."/>
        </authorList>
    </citation>
    <scope>NUCLEOTIDE SEQUENCE [LARGE SCALE GENOMIC DNA]</scope>
    <source>
        <strain evidence="2 3">03SUJ4</strain>
    </source>
</reference>
<sequence>MPQRSLKGLTEPADPDNPTPAARDFTDARYHVSFHIPAGWNFEKKDGLLSNFGVETRTSRARSDVRGVAELNFNPWPPTTFSGALFYYSVLPRSTAATCAAQTTTRGMKPLAKAEISGIPFHHGRDNHGAVCTEARDEAFTAMRGTACLRFDLVINTFCGETSGAMDMNPDQIKDIQTRLAGILGSVQIGK</sequence>
<comment type="caution">
    <text evidence="2">The sequence shown here is derived from an EMBL/GenBank/DDBJ whole genome shotgun (WGS) entry which is preliminary data.</text>
</comment>
<dbReference type="EMBL" id="JBJYXY010000001">
    <property type="protein sequence ID" value="MFN2976408.1"/>
    <property type="molecule type" value="Genomic_DNA"/>
</dbReference>
<dbReference type="Proteomes" id="UP001634747">
    <property type="component" value="Unassembled WGS sequence"/>
</dbReference>
<evidence type="ECO:0000313" key="2">
    <source>
        <dbReference type="EMBL" id="MFN2976408.1"/>
    </source>
</evidence>
<name>A0ABW9KLJ5_9BACT</name>
<accession>A0ABW9KLJ5</accession>
<organism evidence="2 3">
    <name type="scientific">Terriglobus aquaticus</name>
    <dbReference type="NCBI Taxonomy" id="940139"/>
    <lineage>
        <taxon>Bacteria</taxon>
        <taxon>Pseudomonadati</taxon>
        <taxon>Acidobacteriota</taxon>
        <taxon>Terriglobia</taxon>
        <taxon>Terriglobales</taxon>
        <taxon>Acidobacteriaceae</taxon>
        <taxon>Terriglobus</taxon>
    </lineage>
</organism>
<proteinExistence type="predicted"/>
<gene>
    <name evidence="2" type="ORF">ACK2TP_11600</name>
</gene>
<dbReference type="RefSeq" id="WP_263412114.1">
    <property type="nucleotide sequence ID" value="NZ_BAABBH010000001.1"/>
</dbReference>
<evidence type="ECO:0000313" key="3">
    <source>
        <dbReference type="Proteomes" id="UP001634747"/>
    </source>
</evidence>
<feature type="region of interest" description="Disordered" evidence="1">
    <location>
        <begin position="1"/>
        <end position="23"/>
    </location>
</feature>
<protein>
    <submittedName>
        <fullName evidence="2">Uncharacterized protein</fullName>
    </submittedName>
</protein>
<evidence type="ECO:0000256" key="1">
    <source>
        <dbReference type="SAM" id="MobiDB-lite"/>
    </source>
</evidence>
<keyword evidence="3" id="KW-1185">Reference proteome</keyword>